<name>A0A0G8CCV1_9BACI</name>
<sequence length="51" mass="5820">MMIALALLIVVTFTDLLTLALKDISITIQYMSIVVFTILYCVIFDYESSRN</sequence>
<keyword evidence="1" id="KW-0472">Membrane</keyword>
<comment type="caution">
    <text evidence="2">The sequence shown here is derived from an EMBL/GenBank/DDBJ whole genome shotgun (WGS) entry which is preliminary data.</text>
</comment>
<reference evidence="2 3" key="1">
    <citation type="journal article" date="2015" name="Genome Announc.">
        <title>Next-Generation Whole-Genome Sequencing of Eight Strains of Bacillus cereus, Isolated from Food.</title>
        <authorList>
            <person name="Krawczyk A.O."/>
            <person name="de Jong A."/>
            <person name="Eijlander R.T."/>
            <person name="Berendsen E.M."/>
            <person name="Holsappel S."/>
            <person name="Wells-Bennik M.H."/>
            <person name="Kuipers O.P."/>
        </authorList>
    </citation>
    <scope>NUCLEOTIDE SEQUENCE [LARGE SCALE GENOMIC DNA]</scope>
    <source>
        <strain evidence="2 3">B4147</strain>
    </source>
</reference>
<protein>
    <submittedName>
        <fullName evidence="2">Uncharacterized protein</fullName>
    </submittedName>
</protein>
<dbReference type="AlphaFoldDB" id="A0A0G8CCV1"/>
<keyword evidence="1" id="KW-0812">Transmembrane</keyword>
<dbReference type="Proteomes" id="UP000035350">
    <property type="component" value="Unassembled WGS sequence"/>
</dbReference>
<evidence type="ECO:0000256" key="1">
    <source>
        <dbReference type="SAM" id="Phobius"/>
    </source>
</evidence>
<feature type="transmembrane region" description="Helical" evidence="1">
    <location>
        <begin position="28"/>
        <end position="46"/>
    </location>
</feature>
<organism evidence="2 3">
    <name type="scientific">Bacillus wiedmannii</name>
    <dbReference type="NCBI Taxonomy" id="1890302"/>
    <lineage>
        <taxon>Bacteria</taxon>
        <taxon>Bacillati</taxon>
        <taxon>Bacillota</taxon>
        <taxon>Bacilli</taxon>
        <taxon>Bacillales</taxon>
        <taxon>Bacillaceae</taxon>
        <taxon>Bacillus</taxon>
        <taxon>Bacillus cereus group</taxon>
    </lineage>
</organism>
<keyword evidence="1" id="KW-1133">Transmembrane helix</keyword>
<accession>A0A0G8CCV1</accession>
<dbReference type="EMBL" id="LCYN01000009">
    <property type="protein sequence ID" value="KKZ97663.1"/>
    <property type="molecule type" value="Genomic_DNA"/>
</dbReference>
<dbReference type="PATRIC" id="fig|1396.433.peg.695"/>
<proteinExistence type="predicted"/>
<evidence type="ECO:0000313" key="3">
    <source>
        <dbReference type="Proteomes" id="UP000035350"/>
    </source>
</evidence>
<gene>
    <name evidence="2" type="ORF">B4147_3190</name>
</gene>
<reference evidence="3" key="2">
    <citation type="submission" date="2015-04" db="EMBL/GenBank/DDBJ databases">
        <title>Draft Genome Sequences of Eight Spore-Forming Food Isolates of Bacillus cereus Genome sequencing.</title>
        <authorList>
            <person name="Krawcyk A.O."/>
            <person name="de Jong A."/>
            <person name="Eijlander R.T."/>
            <person name="Berendsen E.M."/>
            <person name="Holsappel S."/>
            <person name="Wells-Bennik M."/>
            <person name="Kuipers O.P."/>
        </authorList>
    </citation>
    <scope>NUCLEOTIDE SEQUENCE [LARGE SCALE GENOMIC DNA]</scope>
    <source>
        <strain evidence="3">B4147</strain>
    </source>
</reference>
<evidence type="ECO:0000313" key="2">
    <source>
        <dbReference type="EMBL" id="KKZ97663.1"/>
    </source>
</evidence>